<accession>A0A7E4VYT5</accession>
<evidence type="ECO:0000313" key="3">
    <source>
        <dbReference type="Proteomes" id="UP000492821"/>
    </source>
</evidence>
<dbReference type="InterPro" id="IPR029057">
    <property type="entry name" value="PRTase-like"/>
</dbReference>
<dbReference type="Proteomes" id="UP000492821">
    <property type="component" value="Unassembled WGS sequence"/>
</dbReference>
<organism evidence="3 4">
    <name type="scientific">Panagrellus redivivus</name>
    <name type="common">Microworm</name>
    <dbReference type="NCBI Taxonomy" id="6233"/>
    <lineage>
        <taxon>Eukaryota</taxon>
        <taxon>Metazoa</taxon>
        <taxon>Ecdysozoa</taxon>
        <taxon>Nematoda</taxon>
        <taxon>Chromadorea</taxon>
        <taxon>Rhabditida</taxon>
        <taxon>Tylenchina</taxon>
        <taxon>Panagrolaimomorpha</taxon>
        <taxon>Panagrolaimoidea</taxon>
        <taxon>Panagrolaimidae</taxon>
        <taxon>Panagrellus</taxon>
    </lineage>
</organism>
<name>A0A7E4VYT5_PANRE</name>
<feature type="compositionally biased region" description="Polar residues" evidence="1">
    <location>
        <begin position="1"/>
        <end position="15"/>
    </location>
</feature>
<dbReference type="Pfam" id="PF14681">
    <property type="entry name" value="UPRTase"/>
    <property type="match status" value="1"/>
</dbReference>
<evidence type="ECO:0000313" key="4">
    <source>
        <dbReference type="WBParaSite" id="Pan_g4376.t1"/>
    </source>
</evidence>
<dbReference type="WBParaSite" id="Pan_g4376.t1">
    <property type="protein sequence ID" value="Pan_g4376.t1"/>
    <property type="gene ID" value="Pan_g4376"/>
</dbReference>
<reference evidence="3" key="1">
    <citation type="journal article" date="2013" name="Genetics">
        <title>The draft genome and transcriptome of Panagrellus redivivus are shaped by the harsh demands of a free-living lifestyle.</title>
        <authorList>
            <person name="Srinivasan J."/>
            <person name="Dillman A.R."/>
            <person name="Macchietto M.G."/>
            <person name="Heikkinen L."/>
            <person name="Lakso M."/>
            <person name="Fracchia K.M."/>
            <person name="Antoshechkin I."/>
            <person name="Mortazavi A."/>
            <person name="Wong G."/>
            <person name="Sternberg P.W."/>
        </authorList>
    </citation>
    <scope>NUCLEOTIDE SEQUENCE [LARGE SCALE GENOMIC DNA]</scope>
    <source>
        <strain evidence="3">MT8872</strain>
    </source>
</reference>
<dbReference type="AlphaFoldDB" id="A0A7E4VYT5"/>
<feature type="region of interest" description="Disordered" evidence="1">
    <location>
        <begin position="1"/>
        <end position="34"/>
    </location>
</feature>
<keyword evidence="3" id="KW-1185">Reference proteome</keyword>
<dbReference type="Gene3D" id="3.40.50.2020">
    <property type="match status" value="1"/>
</dbReference>
<sequence length="237" mass="26617">MSVVSSPDDSAQMSHHASPRESPSVRDGSIESGTESLSDFDRVVLLEQKDSLRELHTIIRDRSSSNADFVFHADRLIRQVVEEGLNHLPITPVDVITPDNVVYTGIKFVRGNCAIAVSRSGEAMELAVRQCCKSIRIGKILVDEKNKVLYTRWMPDIAERRVLLLYPLLHTGSALVQAIHELVHQGVDQENIYLLSMFSTFGGIRRVHRAFPLVNIITSDISDDVPFHFTMKYFGTD</sequence>
<protein>
    <submittedName>
        <fullName evidence="4">Uracil phosphoribosyltransferase</fullName>
    </submittedName>
</protein>
<dbReference type="InterPro" id="IPR000836">
    <property type="entry name" value="PRTase_dom"/>
</dbReference>
<proteinExistence type="predicted"/>
<evidence type="ECO:0000256" key="1">
    <source>
        <dbReference type="SAM" id="MobiDB-lite"/>
    </source>
</evidence>
<feature type="domain" description="Phosphoribosyltransferase" evidence="2">
    <location>
        <begin position="48"/>
        <end position="223"/>
    </location>
</feature>
<reference evidence="4" key="2">
    <citation type="submission" date="2020-10" db="UniProtKB">
        <authorList>
            <consortium name="WormBaseParasite"/>
        </authorList>
    </citation>
    <scope>IDENTIFICATION</scope>
</reference>
<dbReference type="SUPFAM" id="SSF53271">
    <property type="entry name" value="PRTase-like"/>
    <property type="match status" value="1"/>
</dbReference>
<dbReference type="CDD" id="cd06223">
    <property type="entry name" value="PRTases_typeI"/>
    <property type="match status" value="1"/>
</dbReference>
<evidence type="ECO:0000259" key="2">
    <source>
        <dbReference type="Pfam" id="PF14681"/>
    </source>
</evidence>